<dbReference type="PANTHER" id="PTHR31900">
    <property type="entry name" value="F-BOX/RNI SUPERFAMILY PROTEIN-RELATED"/>
    <property type="match status" value="1"/>
</dbReference>
<dbReference type="Pfam" id="PF24758">
    <property type="entry name" value="LRR_At5g56370"/>
    <property type="match status" value="1"/>
</dbReference>
<evidence type="ECO:0000313" key="3">
    <source>
        <dbReference type="EMBL" id="KAK9741415.1"/>
    </source>
</evidence>
<dbReference type="InterPro" id="IPR055411">
    <property type="entry name" value="LRR_FXL15/At3g58940/PEG3-like"/>
</dbReference>
<dbReference type="Gene3D" id="3.80.10.10">
    <property type="entry name" value="Ribonuclease Inhibitor"/>
    <property type="match status" value="1"/>
</dbReference>
<reference evidence="3" key="1">
    <citation type="submission" date="2024-03" db="EMBL/GenBank/DDBJ databases">
        <title>WGS assembly of Saponaria officinalis var. Norfolk2.</title>
        <authorList>
            <person name="Jenkins J."/>
            <person name="Shu S."/>
            <person name="Grimwood J."/>
            <person name="Barry K."/>
            <person name="Goodstein D."/>
            <person name="Schmutz J."/>
            <person name="Leebens-Mack J."/>
            <person name="Osbourn A."/>
        </authorList>
    </citation>
    <scope>NUCLEOTIDE SEQUENCE [LARGE SCALE GENOMIC DNA]</scope>
    <source>
        <strain evidence="3">JIC</strain>
    </source>
</reference>
<dbReference type="SMART" id="SM00256">
    <property type="entry name" value="FBOX"/>
    <property type="match status" value="1"/>
</dbReference>
<dbReference type="PROSITE" id="PS50181">
    <property type="entry name" value="FBOX"/>
    <property type="match status" value="1"/>
</dbReference>
<dbReference type="SUPFAM" id="SSF81383">
    <property type="entry name" value="F-box domain"/>
    <property type="match status" value="1"/>
</dbReference>
<keyword evidence="4" id="KW-1185">Reference proteome</keyword>
<dbReference type="Pfam" id="PF00646">
    <property type="entry name" value="F-box"/>
    <property type="match status" value="1"/>
</dbReference>
<gene>
    <name evidence="3" type="ORF">RND81_03G103900</name>
</gene>
<name>A0AAW1LZD6_SAPOF</name>
<accession>A0AAW1LZD6</accession>
<sequence length="507" mass="58354">MSIDEKSKSCRTSSTSQPLHGDRLNDLPDELLTQILSMLPTKDASAMQVLSKRMRRAFTYITSLNIDNSPVSLCPNKPFHAKHSPMFDSFVDNVLQKFSNFGKPLTRFRLFLGEDNTRHYHFLEKRNDCESKICYSNLEPARLNMWISYPLAYSSLTELDLSFHLSNPDDFVIPVGIFTCRSLEVLKLDSNLEIDDNEFPLICLPNLKLLHLRSFVFTDDVFLTRLVSSCPDLKDLSITYCSAWPDLHRLTISSCSLRRLVLDVWNYVTDDIHRGDVLIDTPNLEYFDYDDFLATSYSVHMNGLAKTCIRIVTQLVHLDGDTCFRSQLSLVTAFSHVQHLSLLGYCVENVYFSGELKDQLPVFHALKTLELDAFFHARWDIVLSLFLRRSPLLETLIFPKGLCVDIDGNFVCSSLILEDKRMSREEAKAWRTNETIPSSCMTRLKRIQVNDCYERNRELNMIRFFLRQAPALTELVICVYEGFNPIALQRQLEQVLRASTSCSITVQ</sequence>
<dbReference type="InterPro" id="IPR036047">
    <property type="entry name" value="F-box-like_dom_sf"/>
</dbReference>
<evidence type="ECO:0000313" key="4">
    <source>
        <dbReference type="Proteomes" id="UP001443914"/>
    </source>
</evidence>
<proteinExistence type="predicted"/>
<evidence type="ECO:0000259" key="2">
    <source>
        <dbReference type="PROSITE" id="PS50181"/>
    </source>
</evidence>
<dbReference type="AlphaFoldDB" id="A0AAW1LZD6"/>
<dbReference type="InterPro" id="IPR032675">
    <property type="entry name" value="LRR_dom_sf"/>
</dbReference>
<comment type="caution">
    <text evidence="3">The sequence shown here is derived from an EMBL/GenBank/DDBJ whole genome shotgun (WGS) entry which is preliminary data.</text>
</comment>
<dbReference type="PANTHER" id="PTHR31900:SF27">
    <property type="entry name" value="FBD DOMAIN-CONTAINING PROTEIN"/>
    <property type="match status" value="1"/>
</dbReference>
<feature type="domain" description="F-box" evidence="2">
    <location>
        <begin position="21"/>
        <end position="73"/>
    </location>
</feature>
<dbReference type="SUPFAM" id="SSF52047">
    <property type="entry name" value="RNI-like"/>
    <property type="match status" value="1"/>
</dbReference>
<evidence type="ECO:0000256" key="1">
    <source>
        <dbReference type="SAM" id="MobiDB-lite"/>
    </source>
</evidence>
<dbReference type="Proteomes" id="UP001443914">
    <property type="component" value="Unassembled WGS sequence"/>
</dbReference>
<dbReference type="InterPro" id="IPR050232">
    <property type="entry name" value="FBL13/AtMIF1-like"/>
</dbReference>
<dbReference type="InterPro" id="IPR001810">
    <property type="entry name" value="F-box_dom"/>
</dbReference>
<protein>
    <recommendedName>
        <fullName evidence="2">F-box domain-containing protein</fullName>
    </recommendedName>
</protein>
<feature type="region of interest" description="Disordered" evidence="1">
    <location>
        <begin position="1"/>
        <end position="25"/>
    </location>
</feature>
<organism evidence="3 4">
    <name type="scientific">Saponaria officinalis</name>
    <name type="common">Common soapwort</name>
    <name type="synonym">Lychnis saponaria</name>
    <dbReference type="NCBI Taxonomy" id="3572"/>
    <lineage>
        <taxon>Eukaryota</taxon>
        <taxon>Viridiplantae</taxon>
        <taxon>Streptophyta</taxon>
        <taxon>Embryophyta</taxon>
        <taxon>Tracheophyta</taxon>
        <taxon>Spermatophyta</taxon>
        <taxon>Magnoliopsida</taxon>
        <taxon>eudicotyledons</taxon>
        <taxon>Gunneridae</taxon>
        <taxon>Pentapetalae</taxon>
        <taxon>Caryophyllales</taxon>
        <taxon>Caryophyllaceae</taxon>
        <taxon>Caryophylleae</taxon>
        <taxon>Saponaria</taxon>
    </lineage>
</organism>
<dbReference type="EMBL" id="JBDFQZ010000003">
    <property type="protein sequence ID" value="KAK9741415.1"/>
    <property type="molecule type" value="Genomic_DNA"/>
</dbReference>